<feature type="region of interest" description="Disordered" evidence="1">
    <location>
        <begin position="1"/>
        <end position="23"/>
    </location>
</feature>
<evidence type="ECO:0000313" key="3">
    <source>
        <dbReference type="Proteomes" id="UP000297638"/>
    </source>
</evidence>
<reference evidence="2 3" key="1">
    <citation type="submission" date="2019-03" db="EMBL/GenBank/DDBJ databases">
        <title>Glutamicibacter sp. LJH19 genome.</title>
        <authorList>
            <person name="Sinai Borker S."/>
            <person name="Kumar R."/>
        </authorList>
    </citation>
    <scope>NUCLEOTIDE SEQUENCE [LARGE SCALE GENOMIC DNA]</scope>
    <source>
        <strain evidence="2 3">LJH19</strain>
    </source>
</reference>
<name>A0A4Y8TYT8_9MICC</name>
<accession>A0A4Y8TYT8</accession>
<dbReference type="Proteomes" id="UP000297638">
    <property type="component" value="Unassembled WGS sequence"/>
</dbReference>
<comment type="caution">
    <text evidence="2">The sequence shown here is derived from an EMBL/GenBank/DDBJ whole genome shotgun (WGS) entry which is preliminary data.</text>
</comment>
<dbReference type="AlphaFoldDB" id="A0A4Y8TYT8"/>
<feature type="compositionally biased region" description="Polar residues" evidence="1">
    <location>
        <begin position="1"/>
        <end position="21"/>
    </location>
</feature>
<proteinExistence type="predicted"/>
<protein>
    <submittedName>
        <fullName evidence="2">Uncharacterized protein</fullName>
    </submittedName>
</protein>
<evidence type="ECO:0000313" key="2">
    <source>
        <dbReference type="EMBL" id="TFH57038.1"/>
    </source>
</evidence>
<sequence length="195" mass="21548">MPKNTQNSAQSRAATPHSGQLLTADRPAIRAAQADLRGFVFDLANELATRHGFDWKAVPDAPSTYSDLKRCFAASKTTGQSLPVSDDNSSATVFGTPEANHALRFAHDVLHVTNGLSFNPRDEYVLACEFMDRAENWGIRRGSIAWHLLLSDAVGQALFYAVAKRYVKDQLHFGLDFVDIGLHRALLAEVERHND</sequence>
<gene>
    <name evidence="2" type="ORF">EXY26_08585</name>
</gene>
<dbReference type="EMBL" id="SPDS01000001">
    <property type="protein sequence ID" value="TFH57038.1"/>
    <property type="molecule type" value="Genomic_DNA"/>
</dbReference>
<organism evidence="2 3">
    <name type="scientific">Glutamicibacter arilaitensis</name>
    <dbReference type="NCBI Taxonomy" id="256701"/>
    <lineage>
        <taxon>Bacteria</taxon>
        <taxon>Bacillati</taxon>
        <taxon>Actinomycetota</taxon>
        <taxon>Actinomycetes</taxon>
        <taxon>Micrococcales</taxon>
        <taxon>Micrococcaceae</taxon>
        <taxon>Glutamicibacter</taxon>
    </lineage>
</organism>
<evidence type="ECO:0000256" key="1">
    <source>
        <dbReference type="SAM" id="MobiDB-lite"/>
    </source>
</evidence>
<dbReference type="RefSeq" id="WP_134780043.1">
    <property type="nucleotide sequence ID" value="NZ_SPDS01000001.1"/>
</dbReference>